<dbReference type="GO" id="GO:1990535">
    <property type="term" value="P:neuron projection maintenance"/>
    <property type="evidence" value="ECO:0007669"/>
    <property type="project" value="TreeGrafter"/>
</dbReference>
<dbReference type="FunCoup" id="A0A1W4XG38">
    <property type="interactions" value="1866"/>
</dbReference>
<dbReference type="OrthoDB" id="409897at2759"/>
<feature type="coiled-coil region" evidence="6">
    <location>
        <begin position="248"/>
        <end position="282"/>
    </location>
</feature>
<sequence length="594" mass="69044">MTIFRESFIDIQNKYNKVKKLIEEDCKTDPENEPYLSKYTARELLLTMKANIDNLLRNCIVGTKEHLRLTGMLAATYLYMGMIAVDTEELSAGEKSLIQCQEIVDKYEAEPEIILVSLNMLNQFGILWSQRDPKKSKLYLEKAISLYNNFKQKALTPYDIDDLFKLNVESSETGVQSLEKVYTLTLYYVAQIYGSLNDALKSAIYCHITLKRQLESGNYDSIDWALNAATLSQFFMERNGFKEARHHLASSSVILDEYEKQLNILQEQSEEFEAKMENFRNRSADVSRCWAKYGLLLLSVSRERLLDSSDEMTKISDLTLHLSDLKLDEITASQIDFNDLTFTSLKTTFYESQITDQYILTLQDAHKVFYNTQTWLDKAHSYYTLNALASDYIDILLDKSQLYKNLLFFDDNMENQSKMQKRRADLLEKVLKEVNPIYYMQYCRQMWFELGEIYCGILDIKMEKIRECKGRPSAHALNKINHLVEKSIQHYTSFTDSFKEVTSQDLSKCVDKDLQKPFLQALFHIAALWSRFITLDKKVGLENINKSNEFYKKVIDYCEANPEVGQAISAELSVCKEMVNLLPVKIMKLQQEIP</sequence>
<keyword evidence="6" id="KW-0175">Coiled coil</keyword>
<dbReference type="GO" id="GO:0021952">
    <property type="term" value="P:central nervous system projection neuron axonogenesis"/>
    <property type="evidence" value="ECO:0007669"/>
    <property type="project" value="TreeGrafter"/>
</dbReference>
<dbReference type="GO" id="GO:0005856">
    <property type="term" value="C:cytoskeleton"/>
    <property type="evidence" value="ECO:0007669"/>
    <property type="project" value="UniProtKB-SubCell"/>
</dbReference>
<evidence type="ECO:0000256" key="4">
    <source>
        <dbReference type="ARBA" id="ARBA00022490"/>
    </source>
</evidence>
<evidence type="ECO:0000256" key="5">
    <source>
        <dbReference type="ARBA" id="ARBA00023212"/>
    </source>
</evidence>
<evidence type="ECO:0000256" key="6">
    <source>
        <dbReference type="SAM" id="Coils"/>
    </source>
</evidence>
<dbReference type="GO" id="GO:0000226">
    <property type="term" value="P:microtubule cytoskeleton organization"/>
    <property type="evidence" value="ECO:0007669"/>
    <property type="project" value="TreeGrafter"/>
</dbReference>
<evidence type="ECO:0000256" key="1">
    <source>
        <dbReference type="ARBA" id="ARBA00004245"/>
    </source>
</evidence>
<evidence type="ECO:0000256" key="3">
    <source>
        <dbReference type="ARBA" id="ARBA00016840"/>
    </source>
</evidence>
<keyword evidence="5" id="KW-0206">Cytoskeleton</keyword>
<dbReference type="Pfam" id="PF12309">
    <property type="entry name" value="KBP_C"/>
    <property type="match status" value="1"/>
</dbReference>
<comment type="subcellular location">
    <subcellularLocation>
        <location evidence="1">Cytoplasm</location>
        <location evidence="1">Cytoskeleton</location>
    </subcellularLocation>
</comment>
<protein>
    <recommendedName>
        <fullName evidence="3">KIF-binding protein</fullName>
    </recommendedName>
</protein>
<organism evidence="7 8">
    <name type="scientific">Agrilus planipennis</name>
    <name type="common">Emerald ash borer</name>
    <name type="synonym">Agrilus marcopoli</name>
    <dbReference type="NCBI Taxonomy" id="224129"/>
    <lineage>
        <taxon>Eukaryota</taxon>
        <taxon>Metazoa</taxon>
        <taxon>Ecdysozoa</taxon>
        <taxon>Arthropoda</taxon>
        <taxon>Hexapoda</taxon>
        <taxon>Insecta</taxon>
        <taxon>Pterygota</taxon>
        <taxon>Neoptera</taxon>
        <taxon>Endopterygota</taxon>
        <taxon>Coleoptera</taxon>
        <taxon>Polyphaga</taxon>
        <taxon>Elateriformia</taxon>
        <taxon>Buprestoidea</taxon>
        <taxon>Buprestidae</taxon>
        <taxon>Agrilinae</taxon>
        <taxon>Agrilus</taxon>
    </lineage>
</organism>
<proteinExistence type="inferred from homology"/>
<evidence type="ECO:0000256" key="2">
    <source>
        <dbReference type="ARBA" id="ARBA00010305"/>
    </source>
</evidence>
<dbReference type="InterPro" id="IPR022083">
    <property type="entry name" value="KBP"/>
</dbReference>
<dbReference type="RefSeq" id="XP_018331742.1">
    <property type="nucleotide sequence ID" value="XM_018476240.2"/>
</dbReference>
<gene>
    <name evidence="8" type="primary">LOC108741423</name>
</gene>
<accession>A0A1W4XG38</accession>
<dbReference type="PANTHER" id="PTHR46321:SF1">
    <property type="entry name" value="KIF-BINDING PROTEIN"/>
    <property type="match status" value="1"/>
</dbReference>
<name>A0A1W4XG38_AGRPL</name>
<dbReference type="PANTHER" id="PTHR46321">
    <property type="entry name" value="KIF1-BINDING PROTEIN"/>
    <property type="match status" value="1"/>
</dbReference>
<dbReference type="Proteomes" id="UP000192223">
    <property type="component" value="Unplaced"/>
</dbReference>
<evidence type="ECO:0000313" key="7">
    <source>
        <dbReference type="Proteomes" id="UP000192223"/>
    </source>
</evidence>
<dbReference type="STRING" id="224129.A0A1W4XG38"/>
<keyword evidence="4" id="KW-0963">Cytoplasm</keyword>
<dbReference type="AlphaFoldDB" id="A0A1W4XG38"/>
<reference evidence="8" key="1">
    <citation type="submission" date="2025-08" db="UniProtKB">
        <authorList>
            <consortium name="RefSeq"/>
        </authorList>
    </citation>
    <scope>IDENTIFICATION</scope>
    <source>
        <tissue evidence="8">Entire body</tissue>
    </source>
</reference>
<dbReference type="KEGG" id="apln:108741423"/>
<comment type="similarity">
    <text evidence="2">Belongs to the KIF-binding protein family.</text>
</comment>
<keyword evidence="7" id="KW-1185">Reference proteome</keyword>
<dbReference type="InParanoid" id="A0A1W4XG38"/>
<dbReference type="GeneID" id="108741423"/>
<evidence type="ECO:0000313" key="8">
    <source>
        <dbReference type="RefSeq" id="XP_018331742.1"/>
    </source>
</evidence>